<dbReference type="SUPFAM" id="SSF58104">
    <property type="entry name" value="Methyl-accepting chemotaxis protein (MCP) signaling domain"/>
    <property type="match status" value="1"/>
</dbReference>
<feature type="coiled-coil region" evidence="8">
    <location>
        <begin position="45"/>
        <end position="79"/>
    </location>
</feature>
<organism evidence="12 13">
    <name type="scientific">Thalassotalea euphylliae</name>
    <dbReference type="NCBI Taxonomy" id="1655234"/>
    <lineage>
        <taxon>Bacteria</taxon>
        <taxon>Pseudomonadati</taxon>
        <taxon>Pseudomonadota</taxon>
        <taxon>Gammaproteobacteria</taxon>
        <taxon>Alteromonadales</taxon>
        <taxon>Colwelliaceae</taxon>
        <taxon>Thalassotalea</taxon>
    </lineage>
</organism>
<comment type="subcellular location">
    <subcellularLocation>
        <location evidence="1">Membrane</location>
        <topology evidence="1">Multi-pass membrane protein</topology>
    </subcellularLocation>
</comment>
<keyword evidence="4 9" id="KW-0472">Membrane</keyword>
<dbReference type="PROSITE" id="PS50885">
    <property type="entry name" value="HAMP"/>
    <property type="match status" value="1"/>
</dbReference>
<dbReference type="PRINTS" id="PR00260">
    <property type="entry name" value="CHEMTRNSDUCR"/>
</dbReference>
<evidence type="ECO:0000259" key="11">
    <source>
        <dbReference type="PROSITE" id="PS50885"/>
    </source>
</evidence>
<dbReference type="Proteomes" id="UP000256478">
    <property type="component" value="Unassembled WGS sequence"/>
</dbReference>
<gene>
    <name evidence="12" type="ORF">DXX93_14255</name>
</gene>
<dbReference type="PANTHER" id="PTHR32089">
    <property type="entry name" value="METHYL-ACCEPTING CHEMOTAXIS PROTEIN MCPB"/>
    <property type="match status" value="1"/>
</dbReference>
<feature type="domain" description="Methyl-accepting transducer" evidence="10">
    <location>
        <begin position="204"/>
        <end position="440"/>
    </location>
</feature>
<dbReference type="GO" id="GO:0006935">
    <property type="term" value="P:chemotaxis"/>
    <property type="evidence" value="ECO:0007669"/>
    <property type="project" value="InterPro"/>
</dbReference>
<accession>A0A3E0TT55</accession>
<dbReference type="AlphaFoldDB" id="A0A3E0TT55"/>
<dbReference type="InterPro" id="IPR024478">
    <property type="entry name" value="HlyB_4HB_MCP"/>
</dbReference>
<evidence type="ECO:0000256" key="5">
    <source>
        <dbReference type="ARBA" id="ARBA00023224"/>
    </source>
</evidence>
<evidence type="ECO:0000256" key="1">
    <source>
        <dbReference type="ARBA" id="ARBA00004141"/>
    </source>
</evidence>
<dbReference type="GO" id="GO:0004888">
    <property type="term" value="F:transmembrane signaling receptor activity"/>
    <property type="evidence" value="ECO:0007669"/>
    <property type="project" value="InterPro"/>
</dbReference>
<dbReference type="InterPro" id="IPR004090">
    <property type="entry name" value="Chemotax_Me-accpt_rcpt"/>
</dbReference>
<dbReference type="CDD" id="cd06225">
    <property type="entry name" value="HAMP"/>
    <property type="match status" value="1"/>
</dbReference>
<evidence type="ECO:0000256" key="9">
    <source>
        <dbReference type="SAM" id="Phobius"/>
    </source>
</evidence>
<keyword evidence="3 9" id="KW-1133">Transmembrane helix</keyword>
<keyword evidence="8" id="KW-0175">Coiled coil</keyword>
<dbReference type="Pfam" id="PF00015">
    <property type="entry name" value="MCPsignal"/>
    <property type="match status" value="1"/>
</dbReference>
<keyword evidence="2 9" id="KW-0812">Transmembrane</keyword>
<evidence type="ECO:0000313" key="12">
    <source>
        <dbReference type="EMBL" id="REL27604.1"/>
    </source>
</evidence>
<dbReference type="Gene3D" id="1.10.287.950">
    <property type="entry name" value="Methyl-accepting chemotaxis protein"/>
    <property type="match status" value="1"/>
</dbReference>
<dbReference type="PROSITE" id="PS50111">
    <property type="entry name" value="CHEMOTAXIS_TRANSDUC_2"/>
    <property type="match status" value="1"/>
</dbReference>
<dbReference type="EMBL" id="QUOU01000001">
    <property type="protein sequence ID" value="REL27604.1"/>
    <property type="molecule type" value="Genomic_DNA"/>
</dbReference>
<dbReference type="Pfam" id="PF00672">
    <property type="entry name" value="HAMP"/>
    <property type="match status" value="1"/>
</dbReference>
<evidence type="ECO:0000256" key="8">
    <source>
        <dbReference type="SAM" id="Coils"/>
    </source>
</evidence>
<dbReference type="Gene3D" id="6.10.340.10">
    <property type="match status" value="1"/>
</dbReference>
<proteinExistence type="inferred from homology"/>
<feature type="transmembrane region" description="Helical" evidence="9">
    <location>
        <begin position="125"/>
        <end position="148"/>
    </location>
</feature>
<evidence type="ECO:0000313" key="13">
    <source>
        <dbReference type="Proteomes" id="UP000256478"/>
    </source>
</evidence>
<evidence type="ECO:0000256" key="2">
    <source>
        <dbReference type="ARBA" id="ARBA00022692"/>
    </source>
</evidence>
<evidence type="ECO:0000256" key="4">
    <source>
        <dbReference type="ARBA" id="ARBA00023136"/>
    </source>
</evidence>
<dbReference type="GO" id="GO:0007165">
    <property type="term" value="P:signal transduction"/>
    <property type="evidence" value="ECO:0007669"/>
    <property type="project" value="UniProtKB-KW"/>
</dbReference>
<evidence type="ECO:0000256" key="3">
    <source>
        <dbReference type="ARBA" id="ARBA00022989"/>
    </source>
</evidence>
<sequence length="477" mass="51986">MWLKSHIISPNDNAMREAERRIADAAQQLSPSLGKFSETLDAGEETQLFEQVQQEVQEMAQLRDQIIRLSQTNEDVEADALANNEYRVLFNQLHDQLDKMFQTNVAGAQDLYQQNQQTYDASWRFILIAVVVVVVFGVLVGIALIASIQKPLIGATKRITHIDKSNDLTLSLDVNGEDEVAQMSTAFNHMVLSLNTVISEISQSSVVLQSESSALSRAVESSSANLATSVDVLTSVSHSTSEITSATEEIAQSADNARVEAQKSDNEAQQGLLLQGQAINAVEGLKENMTDTSNAIAQLSDDTNEIGSVLDVIRGIAEQTNLLALNAAIEAARAGDQGRGFAVVADEVRTLAQRTQESTSEIQNMIEKLQAGAQQSVNAMQGSMQSLDETVGFTQSSEQALQNIVDMLNNILSMNEQIASATEEQSVTLQNINEQLNEATQLSGRSNDSLQDLQQSSDALRNVIQVYEPLLNKFKIN</sequence>
<dbReference type="Pfam" id="PF12729">
    <property type="entry name" value="4HB_MCP_1"/>
    <property type="match status" value="1"/>
</dbReference>
<dbReference type="OrthoDB" id="2489132at2"/>
<dbReference type="CDD" id="cd11386">
    <property type="entry name" value="MCP_signal"/>
    <property type="match status" value="1"/>
</dbReference>
<reference evidence="12 13" key="1">
    <citation type="submission" date="2018-08" db="EMBL/GenBank/DDBJ databases">
        <title>Thalassotalea euphylliae genome.</title>
        <authorList>
            <person name="Summers S."/>
            <person name="Rice S.A."/>
            <person name="Freckelton M.L."/>
            <person name="Nedved B.T."/>
            <person name="Hadfield M.G."/>
        </authorList>
    </citation>
    <scope>NUCLEOTIDE SEQUENCE [LARGE SCALE GENOMIC DNA]</scope>
    <source>
        <strain evidence="12 13">H1</strain>
    </source>
</reference>
<dbReference type="SMART" id="SM00283">
    <property type="entry name" value="MA"/>
    <property type="match status" value="1"/>
</dbReference>
<comment type="similarity">
    <text evidence="6">Belongs to the methyl-accepting chemotaxis (MCP) protein family.</text>
</comment>
<evidence type="ECO:0000256" key="7">
    <source>
        <dbReference type="PROSITE-ProRule" id="PRU00284"/>
    </source>
</evidence>
<evidence type="ECO:0000259" key="10">
    <source>
        <dbReference type="PROSITE" id="PS50111"/>
    </source>
</evidence>
<dbReference type="PANTHER" id="PTHR32089:SF119">
    <property type="entry name" value="METHYL-ACCEPTING CHEMOTAXIS PROTEIN CTPL"/>
    <property type="match status" value="1"/>
</dbReference>
<evidence type="ECO:0000256" key="6">
    <source>
        <dbReference type="ARBA" id="ARBA00029447"/>
    </source>
</evidence>
<protein>
    <submittedName>
        <fullName evidence="12">Methyl-accepting chemotaxis protein</fullName>
    </submittedName>
</protein>
<dbReference type="InterPro" id="IPR004089">
    <property type="entry name" value="MCPsignal_dom"/>
</dbReference>
<dbReference type="GO" id="GO:0016020">
    <property type="term" value="C:membrane"/>
    <property type="evidence" value="ECO:0007669"/>
    <property type="project" value="UniProtKB-SubCell"/>
</dbReference>
<feature type="domain" description="HAMP" evidence="11">
    <location>
        <begin position="146"/>
        <end position="199"/>
    </location>
</feature>
<dbReference type="InterPro" id="IPR003660">
    <property type="entry name" value="HAMP_dom"/>
</dbReference>
<comment type="caution">
    <text evidence="12">The sequence shown here is derived from an EMBL/GenBank/DDBJ whole genome shotgun (WGS) entry which is preliminary data.</text>
</comment>
<dbReference type="SMART" id="SM00304">
    <property type="entry name" value="HAMP"/>
    <property type="match status" value="2"/>
</dbReference>
<name>A0A3E0TT55_9GAMM</name>
<dbReference type="FunFam" id="1.10.287.950:FF:000001">
    <property type="entry name" value="Methyl-accepting chemotaxis sensory transducer"/>
    <property type="match status" value="1"/>
</dbReference>
<keyword evidence="5 7" id="KW-0807">Transducer</keyword>